<dbReference type="GO" id="GO:0005886">
    <property type="term" value="C:plasma membrane"/>
    <property type="evidence" value="ECO:0007669"/>
    <property type="project" value="UniProtKB-SubCell"/>
</dbReference>
<evidence type="ECO:0000256" key="3">
    <source>
        <dbReference type="ARBA" id="ARBA00022692"/>
    </source>
</evidence>
<comment type="similarity">
    <text evidence="2 6">Belongs to the 4-toluene sulfonate uptake permease (TSUP) (TC 2.A.102) family.</text>
</comment>
<dbReference type="InterPro" id="IPR051598">
    <property type="entry name" value="TSUP/Inactive_protease-like"/>
</dbReference>
<evidence type="ECO:0000256" key="2">
    <source>
        <dbReference type="ARBA" id="ARBA00009142"/>
    </source>
</evidence>
<feature type="transmembrane region" description="Helical" evidence="6">
    <location>
        <begin position="81"/>
        <end position="102"/>
    </location>
</feature>
<feature type="transmembrane region" description="Helical" evidence="6">
    <location>
        <begin position="213"/>
        <end position="244"/>
    </location>
</feature>
<feature type="transmembrane region" description="Helical" evidence="6">
    <location>
        <begin position="168"/>
        <end position="193"/>
    </location>
</feature>
<comment type="caution">
    <text evidence="7">The sequence shown here is derived from an EMBL/GenBank/DDBJ whole genome shotgun (WGS) entry which is preliminary data.</text>
</comment>
<protein>
    <recommendedName>
        <fullName evidence="6">Probable membrane transporter protein</fullName>
    </recommendedName>
</protein>
<evidence type="ECO:0000313" key="8">
    <source>
        <dbReference type="Proteomes" id="UP000441717"/>
    </source>
</evidence>
<keyword evidence="8" id="KW-1185">Reference proteome</keyword>
<gene>
    <name evidence="7" type="ORF">GFC01_09430</name>
</gene>
<dbReference type="OrthoDB" id="9926254at2"/>
<feature type="transmembrane region" description="Helical" evidence="6">
    <location>
        <begin position="288"/>
        <end position="308"/>
    </location>
</feature>
<comment type="subcellular location">
    <subcellularLocation>
        <location evidence="6">Cell membrane</location>
        <topology evidence="6">Multi-pass membrane protein</topology>
    </subcellularLocation>
    <subcellularLocation>
        <location evidence="1">Membrane</location>
        <topology evidence="1">Multi-pass membrane protein</topology>
    </subcellularLocation>
</comment>
<evidence type="ECO:0000256" key="6">
    <source>
        <dbReference type="RuleBase" id="RU363041"/>
    </source>
</evidence>
<dbReference type="Proteomes" id="UP000441717">
    <property type="component" value="Unassembled WGS sequence"/>
</dbReference>
<organism evidence="7 8">
    <name type="scientific">Desulfofundulus thermobenzoicus</name>
    <dbReference type="NCBI Taxonomy" id="29376"/>
    <lineage>
        <taxon>Bacteria</taxon>
        <taxon>Bacillati</taxon>
        <taxon>Bacillota</taxon>
        <taxon>Clostridia</taxon>
        <taxon>Eubacteriales</taxon>
        <taxon>Peptococcaceae</taxon>
        <taxon>Desulfofundulus</taxon>
    </lineage>
</organism>
<feature type="transmembrane region" description="Helical" evidence="6">
    <location>
        <begin position="264"/>
        <end position="282"/>
    </location>
</feature>
<proteinExistence type="inferred from homology"/>
<sequence length="327" mass="35331">MLYLPLADVFVNFHALFLLGTGIGLLWGSLGRAAQMLTVPALTLFGFPSTFAVSTTLTSAFGRSAAVLFDSTPLTYAHRRLGLALGLFALVGAAAGSLSLMGLARLNLAIPVLYTAYGLLFLGIFIFYWPLRPRRWYGTRFPSPSWPFGGRPGFDSEHFIDFVSLGDILRVGLCSGFICGFLGLGAGLAGNILLTRYLGAPRLVALATDRLMWMFAAGSSVLTFSLAGRTEIVAVLLLMAGTILGQRTGQLLPAAINFLFQRRLTAIMCLLTIIALTIRGLGEYSPGALFFLGALMLACTCVVLGSYWNHLRERLGTRPVKPRPQQR</sequence>
<dbReference type="EMBL" id="WHYR01000022">
    <property type="protein sequence ID" value="MQL52479.1"/>
    <property type="molecule type" value="Genomic_DNA"/>
</dbReference>
<keyword evidence="6" id="KW-1003">Cell membrane</keyword>
<evidence type="ECO:0000256" key="1">
    <source>
        <dbReference type="ARBA" id="ARBA00004141"/>
    </source>
</evidence>
<keyword evidence="3 6" id="KW-0812">Transmembrane</keyword>
<reference evidence="7 8" key="1">
    <citation type="submission" date="2019-10" db="EMBL/GenBank/DDBJ databases">
        <title>Comparative genomics of sulfur disproportionating microorganisms.</title>
        <authorList>
            <person name="Ward L.M."/>
            <person name="Bertran E."/>
            <person name="Johnston D."/>
        </authorList>
    </citation>
    <scope>NUCLEOTIDE SEQUENCE [LARGE SCALE GENOMIC DNA]</scope>
    <source>
        <strain evidence="7 8">DSM 14055</strain>
    </source>
</reference>
<feature type="transmembrane region" description="Helical" evidence="6">
    <location>
        <begin position="9"/>
        <end position="30"/>
    </location>
</feature>
<dbReference type="PANTHER" id="PTHR43701:SF2">
    <property type="entry name" value="MEMBRANE TRANSPORTER PROTEIN YJNA-RELATED"/>
    <property type="match status" value="1"/>
</dbReference>
<dbReference type="AlphaFoldDB" id="A0A6N7ISJ2"/>
<accession>A0A6N7ISJ2</accession>
<evidence type="ECO:0000256" key="4">
    <source>
        <dbReference type="ARBA" id="ARBA00022989"/>
    </source>
</evidence>
<evidence type="ECO:0000313" key="7">
    <source>
        <dbReference type="EMBL" id="MQL52479.1"/>
    </source>
</evidence>
<dbReference type="RefSeq" id="WP_152946609.1">
    <property type="nucleotide sequence ID" value="NZ_WHYR01000022.1"/>
</dbReference>
<keyword evidence="4 6" id="KW-1133">Transmembrane helix</keyword>
<keyword evidence="5 6" id="KW-0472">Membrane</keyword>
<dbReference type="InterPro" id="IPR002781">
    <property type="entry name" value="TM_pro_TauE-like"/>
</dbReference>
<dbReference type="Pfam" id="PF01925">
    <property type="entry name" value="TauE"/>
    <property type="match status" value="1"/>
</dbReference>
<name>A0A6N7ISJ2_9FIRM</name>
<dbReference type="PANTHER" id="PTHR43701">
    <property type="entry name" value="MEMBRANE TRANSPORTER PROTEIN MJ0441-RELATED"/>
    <property type="match status" value="1"/>
</dbReference>
<feature type="transmembrane region" description="Helical" evidence="6">
    <location>
        <begin position="108"/>
        <end position="131"/>
    </location>
</feature>
<evidence type="ECO:0000256" key="5">
    <source>
        <dbReference type="ARBA" id="ARBA00023136"/>
    </source>
</evidence>
<feature type="transmembrane region" description="Helical" evidence="6">
    <location>
        <begin position="50"/>
        <end position="69"/>
    </location>
</feature>